<protein>
    <recommendedName>
        <fullName evidence="5">Histidinol dehydrogenase</fullName>
        <shortName evidence="5">HDH</shortName>
        <ecNumber evidence="5">1.1.1.23</ecNumber>
    </recommendedName>
</protein>
<dbReference type="CDD" id="cd06572">
    <property type="entry name" value="Histidinol_dh"/>
    <property type="match status" value="1"/>
</dbReference>
<feature type="binding site" evidence="5 8">
    <location>
        <position position="187"/>
    </location>
    <ligand>
        <name>NAD(+)</name>
        <dbReference type="ChEBI" id="CHEBI:57540"/>
    </ligand>
</feature>
<dbReference type="GO" id="GO:0000105">
    <property type="term" value="P:L-histidine biosynthetic process"/>
    <property type="evidence" value="ECO:0007669"/>
    <property type="project" value="UniProtKB-UniRule"/>
</dbReference>
<gene>
    <name evidence="5" type="primary">hisD</name>
    <name evidence="12" type="ordered locus">Desmer_0763</name>
</gene>
<feature type="binding site" evidence="5 10">
    <location>
        <position position="357"/>
    </location>
    <ligand>
        <name>Zn(2+)</name>
        <dbReference type="ChEBI" id="CHEBI:29105"/>
    </ligand>
</feature>
<dbReference type="FunFam" id="3.40.50.1980:FF:000026">
    <property type="entry name" value="Histidinol dehydrogenase"/>
    <property type="match status" value="1"/>
</dbReference>
<evidence type="ECO:0000256" key="11">
    <source>
        <dbReference type="RuleBase" id="RU004175"/>
    </source>
</evidence>
<dbReference type="KEGG" id="dmi:Desmer_0763"/>
<feature type="binding site" evidence="5 9">
    <location>
        <position position="255"/>
    </location>
    <ligand>
        <name>substrate</name>
    </ligand>
</feature>
<comment type="catalytic activity">
    <reaction evidence="5">
        <text>L-histidinol + 2 NAD(+) + H2O = L-histidine + 2 NADH + 3 H(+)</text>
        <dbReference type="Rhea" id="RHEA:20641"/>
        <dbReference type="ChEBI" id="CHEBI:15377"/>
        <dbReference type="ChEBI" id="CHEBI:15378"/>
        <dbReference type="ChEBI" id="CHEBI:57540"/>
        <dbReference type="ChEBI" id="CHEBI:57595"/>
        <dbReference type="ChEBI" id="CHEBI:57699"/>
        <dbReference type="ChEBI" id="CHEBI:57945"/>
        <dbReference type="EC" id="1.1.1.23"/>
    </reaction>
</comment>
<keyword evidence="3 5" id="KW-0862">Zinc</keyword>
<dbReference type="PANTHER" id="PTHR21256:SF2">
    <property type="entry name" value="HISTIDINE BIOSYNTHESIS TRIFUNCTIONAL PROTEIN"/>
    <property type="match status" value="1"/>
</dbReference>
<dbReference type="UniPathway" id="UPA00031">
    <property type="reaction ID" value="UER00014"/>
</dbReference>
<dbReference type="GO" id="GO:0008270">
    <property type="term" value="F:zinc ion binding"/>
    <property type="evidence" value="ECO:0007669"/>
    <property type="project" value="UniProtKB-UniRule"/>
</dbReference>
<evidence type="ECO:0000256" key="4">
    <source>
        <dbReference type="ARBA" id="ARBA00023002"/>
    </source>
</evidence>
<dbReference type="eggNOG" id="COG0141">
    <property type="taxonomic scope" value="Bacteria"/>
</dbReference>
<dbReference type="FunFam" id="3.40.50.1980:FF:000001">
    <property type="entry name" value="Histidinol dehydrogenase"/>
    <property type="match status" value="1"/>
</dbReference>
<dbReference type="PANTHER" id="PTHR21256">
    <property type="entry name" value="HISTIDINOL DEHYDROGENASE HDH"/>
    <property type="match status" value="1"/>
</dbReference>
<dbReference type="InterPro" id="IPR012131">
    <property type="entry name" value="Hstdl_DH"/>
</dbReference>
<organism evidence="12 13">
    <name type="scientific">Desulfosporosinus meridiei (strain ATCC BAA-275 / DSM 13257 / KCTC 12902 / NCIMB 13706 / S10)</name>
    <dbReference type="NCBI Taxonomy" id="768704"/>
    <lineage>
        <taxon>Bacteria</taxon>
        <taxon>Bacillati</taxon>
        <taxon>Bacillota</taxon>
        <taxon>Clostridia</taxon>
        <taxon>Eubacteriales</taxon>
        <taxon>Desulfitobacteriaceae</taxon>
        <taxon>Desulfosporosinus</taxon>
    </lineage>
</organism>
<evidence type="ECO:0000313" key="12">
    <source>
        <dbReference type="EMBL" id="AFQ42795.1"/>
    </source>
</evidence>
<feature type="binding site" evidence="5 10">
    <location>
        <position position="255"/>
    </location>
    <ligand>
        <name>Zn(2+)</name>
        <dbReference type="ChEBI" id="CHEBI:29105"/>
    </ligand>
</feature>
<accession>J7IML9</accession>
<evidence type="ECO:0000256" key="6">
    <source>
        <dbReference type="PIRNR" id="PIRNR000099"/>
    </source>
</evidence>
<feature type="binding site" evidence="5 9">
    <location>
        <position position="233"/>
    </location>
    <ligand>
        <name>substrate</name>
    </ligand>
</feature>
<dbReference type="InterPro" id="IPR016161">
    <property type="entry name" value="Ald_DH/histidinol_DH"/>
</dbReference>
<dbReference type="HAMAP" id="MF_01024">
    <property type="entry name" value="HisD"/>
    <property type="match status" value="1"/>
</dbReference>
<dbReference type="RefSeq" id="WP_014901715.1">
    <property type="nucleotide sequence ID" value="NC_018515.1"/>
</dbReference>
<keyword evidence="5 8" id="KW-0520">NAD</keyword>
<keyword evidence="13" id="KW-1185">Reference proteome</keyword>
<keyword evidence="5" id="KW-0368">Histidine biosynthesis</keyword>
<dbReference type="NCBIfam" id="TIGR00069">
    <property type="entry name" value="hisD"/>
    <property type="match status" value="1"/>
</dbReference>
<evidence type="ECO:0000256" key="7">
    <source>
        <dbReference type="PIRSR" id="PIRSR000099-1"/>
    </source>
</evidence>
<dbReference type="AlphaFoldDB" id="J7IML9"/>
<feature type="binding site" evidence="5 10">
    <location>
        <position position="416"/>
    </location>
    <ligand>
        <name>Zn(2+)</name>
        <dbReference type="ChEBI" id="CHEBI:29105"/>
    </ligand>
</feature>
<dbReference type="EC" id="1.1.1.23" evidence="5"/>
<dbReference type="Gene3D" id="3.40.50.1980">
    <property type="entry name" value="Nitrogenase molybdenum iron protein domain"/>
    <property type="match status" value="2"/>
</dbReference>
<evidence type="ECO:0000256" key="5">
    <source>
        <dbReference type="HAMAP-Rule" id="MF_01024"/>
    </source>
</evidence>
<comment type="cofactor">
    <cofactor evidence="5 10">
        <name>Zn(2+)</name>
        <dbReference type="ChEBI" id="CHEBI:29105"/>
    </cofactor>
    <text evidence="5 10">Binds 1 zinc ion per subunit.</text>
</comment>
<dbReference type="InterPro" id="IPR022695">
    <property type="entry name" value="Histidinol_DH_monofunct"/>
</dbReference>
<evidence type="ECO:0000256" key="8">
    <source>
        <dbReference type="PIRSR" id="PIRSR000099-2"/>
    </source>
</evidence>
<feature type="binding site" evidence="5 9">
    <location>
        <position position="411"/>
    </location>
    <ligand>
        <name>substrate</name>
    </ligand>
</feature>
<evidence type="ECO:0000256" key="1">
    <source>
        <dbReference type="ARBA" id="ARBA00010178"/>
    </source>
</evidence>
<dbReference type="PIRSF" id="PIRSF000099">
    <property type="entry name" value="Histidinol_dh"/>
    <property type="match status" value="1"/>
</dbReference>
<comment type="pathway">
    <text evidence="5">Amino-acid biosynthesis; L-histidine biosynthesis; L-histidine from 5-phospho-alpha-D-ribose 1-diphosphate: step 9/9.</text>
</comment>
<keyword evidence="5" id="KW-0028">Amino-acid biosynthesis</keyword>
<dbReference type="PRINTS" id="PR00083">
    <property type="entry name" value="HOLDHDRGNASE"/>
</dbReference>
<feature type="binding site" evidence="5 9">
    <location>
        <position position="357"/>
    </location>
    <ligand>
        <name>substrate</name>
    </ligand>
</feature>
<dbReference type="Gene3D" id="1.20.5.1300">
    <property type="match status" value="1"/>
</dbReference>
<dbReference type="STRING" id="768704.Desmer_0763"/>
<feature type="binding site" evidence="5 8">
    <location>
        <position position="210"/>
    </location>
    <ligand>
        <name>NAD(+)</name>
        <dbReference type="ChEBI" id="CHEBI:57540"/>
    </ligand>
</feature>
<evidence type="ECO:0000256" key="2">
    <source>
        <dbReference type="ARBA" id="ARBA00022723"/>
    </source>
</evidence>
<dbReference type="EMBL" id="CP003629">
    <property type="protein sequence ID" value="AFQ42795.1"/>
    <property type="molecule type" value="Genomic_DNA"/>
</dbReference>
<reference evidence="13" key="2">
    <citation type="submission" date="2012-08" db="EMBL/GenBank/DDBJ databases">
        <title>Finished genome of Desulfosporosinus meridiei DSM 13257.</title>
        <authorList>
            <person name="Huntemann M."/>
            <person name="Wei C.-L."/>
            <person name="Han J."/>
            <person name="Detter J.C."/>
            <person name="Han C."/>
            <person name="Davenport K."/>
            <person name="Daligault H."/>
            <person name="Erkkila T."/>
            <person name="Gu W."/>
            <person name="Munk A.C.C."/>
            <person name="Teshima H."/>
            <person name="Xu Y."/>
            <person name="Chain P."/>
            <person name="Tapia R."/>
            <person name="Chen A."/>
            <person name="Krypides N."/>
            <person name="Mavromatis K."/>
            <person name="Markowitz V."/>
            <person name="Szeto E."/>
            <person name="Ivanova N."/>
            <person name="Mikhailova N."/>
            <person name="Ovchinnikova G."/>
            <person name="Pagani I."/>
            <person name="Pati A."/>
            <person name="Goodwin L."/>
            <person name="Peters L."/>
            <person name="Pitluck S."/>
            <person name="Woyke T."/>
            <person name="Pester M."/>
            <person name="Spring S."/>
            <person name="Ollivier B."/>
            <person name="Rattei T."/>
            <person name="Klenk H.-P."/>
            <person name="Wagner M."/>
            <person name="Loy A."/>
        </authorList>
    </citation>
    <scope>NUCLEOTIDE SEQUENCE [LARGE SCALE GENOMIC DNA]</scope>
    <source>
        <strain evidence="13">ATCC BAA-275 / DSM 13257 / NCIMB 13706 / S10</strain>
    </source>
</reference>
<evidence type="ECO:0000256" key="3">
    <source>
        <dbReference type="ARBA" id="ARBA00022833"/>
    </source>
</evidence>
<feature type="binding site" evidence="5 10">
    <location>
        <position position="258"/>
    </location>
    <ligand>
        <name>Zn(2+)</name>
        <dbReference type="ChEBI" id="CHEBI:29105"/>
    </ligand>
</feature>
<evidence type="ECO:0000256" key="9">
    <source>
        <dbReference type="PIRSR" id="PIRSR000099-3"/>
    </source>
</evidence>
<dbReference type="Proteomes" id="UP000005262">
    <property type="component" value="Chromosome"/>
</dbReference>
<dbReference type="GO" id="GO:0004399">
    <property type="term" value="F:histidinol dehydrogenase activity"/>
    <property type="evidence" value="ECO:0007669"/>
    <property type="project" value="UniProtKB-UniRule"/>
</dbReference>
<proteinExistence type="inferred from homology"/>
<dbReference type="GO" id="GO:0005829">
    <property type="term" value="C:cytosol"/>
    <property type="evidence" value="ECO:0007669"/>
    <property type="project" value="TreeGrafter"/>
</dbReference>
<feature type="active site" description="Proton acceptor" evidence="5 7">
    <location>
        <position position="323"/>
    </location>
</feature>
<evidence type="ECO:0000313" key="13">
    <source>
        <dbReference type="Proteomes" id="UP000005262"/>
    </source>
</evidence>
<dbReference type="OrthoDB" id="9805269at2"/>
<keyword evidence="4 5" id="KW-0560">Oxidoreductase</keyword>
<name>J7IML9_DESMD</name>
<feature type="binding site" evidence="5 8">
    <location>
        <position position="125"/>
    </location>
    <ligand>
        <name>NAD(+)</name>
        <dbReference type="ChEBI" id="CHEBI:57540"/>
    </ligand>
</feature>
<comment type="similarity">
    <text evidence="1 5 6 11">Belongs to the histidinol dehydrogenase family.</text>
</comment>
<dbReference type="Pfam" id="PF00815">
    <property type="entry name" value="Histidinol_dh"/>
    <property type="match status" value="1"/>
</dbReference>
<evidence type="ECO:0000256" key="10">
    <source>
        <dbReference type="PIRSR" id="PIRSR000099-4"/>
    </source>
</evidence>
<keyword evidence="2 5" id="KW-0479">Metal-binding</keyword>
<dbReference type="HOGENOM" id="CLU_006732_3_3_9"/>
<dbReference type="GO" id="GO:0051287">
    <property type="term" value="F:NAD binding"/>
    <property type="evidence" value="ECO:0007669"/>
    <property type="project" value="InterPro"/>
</dbReference>
<sequence length="426" mass="46546">MRIENLNELDLNRLTRKSYGDDETLEQRVAEIIKLVQKDGEEAIYKLTEEFDHVNLRQSGLQVTAEEIQEAYNNVSENYLRALRTAKANILSYHEKQKRTSWLEPNLDGSVLGQLLLPLKRVGIYVPGGTASYPSSVLMNALPAVVAGVEEIVMVSPPRTDGTLLPEVLVAAAEAGVTEVYKVGGAQGIAALAYGTETIFPVDKITGPGNIYVTLAKKQVFGTVDIDMLAGPSEILILVDETGRPEELAADLLSQAEHDRLASAILVSSNQEILEKTIAAVERQLEDLPRAEIARASWETYGAAVLVSSLQEGMDLANKIAPEHFELVVEEPFSWLGQVRNVGAVFLGRYSPEPVGDYFAGPNHVLPTGGSARFYSPLNVDMFMKKVSVIGYSETALKRDAQQIALLARSEGLEAHARAVEARFKD</sequence>
<feature type="active site" description="Proton acceptor" evidence="5 7">
    <location>
        <position position="324"/>
    </location>
</feature>
<feature type="binding site" evidence="5 9">
    <location>
        <position position="258"/>
    </location>
    <ligand>
        <name>substrate</name>
    </ligand>
</feature>
<comment type="function">
    <text evidence="5">Catalyzes the sequential NAD-dependent oxidations of L-histidinol to L-histidinaldehyde and then to L-histidine.</text>
</comment>
<reference evidence="12 13" key="1">
    <citation type="journal article" date="2012" name="J. Bacteriol.">
        <title>Complete genome sequences of Desulfosporosinus orientis DSM765T, Desulfosporosinus youngiae DSM17734T, Desulfosporosinus meridiei DSM13257T, and Desulfosporosinus acidiphilus DSM22704T.</title>
        <authorList>
            <person name="Pester M."/>
            <person name="Brambilla E."/>
            <person name="Alazard D."/>
            <person name="Rattei T."/>
            <person name="Weinmaier T."/>
            <person name="Han J."/>
            <person name="Lucas S."/>
            <person name="Lapidus A."/>
            <person name="Cheng J.F."/>
            <person name="Goodwin L."/>
            <person name="Pitluck S."/>
            <person name="Peters L."/>
            <person name="Ovchinnikova G."/>
            <person name="Teshima H."/>
            <person name="Detter J.C."/>
            <person name="Han C.S."/>
            <person name="Tapia R."/>
            <person name="Land M.L."/>
            <person name="Hauser L."/>
            <person name="Kyrpides N.C."/>
            <person name="Ivanova N.N."/>
            <person name="Pagani I."/>
            <person name="Huntmann M."/>
            <person name="Wei C.L."/>
            <person name="Davenport K.W."/>
            <person name="Daligault H."/>
            <person name="Chain P.S."/>
            <person name="Chen A."/>
            <person name="Mavromatis K."/>
            <person name="Markowitz V."/>
            <person name="Szeto E."/>
            <person name="Mikhailova N."/>
            <person name="Pati A."/>
            <person name="Wagner M."/>
            <person name="Woyke T."/>
            <person name="Ollivier B."/>
            <person name="Klenk H.P."/>
            <person name="Spring S."/>
            <person name="Loy A."/>
        </authorList>
    </citation>
    <scope>NUCLEOTIDE SEQUENCE [LARGE SCALE GENOMIC DNA]</scope>
    <source>
        <strain evidence="13">ATCC BAA-275 / DSM 13257 / NCIMB 13706 / S10</strain>
    </source>
</reference>
<feature type="binding site" evidence="5 9">
    <location>
        <position position="416"/>
    </location>
    <ligand>
        <name>substrate</name>
    </ligand>
</feature>
<feature type="binding site" evidence="5 9">
    <location>
        <position position="324"/>
    </location>
    <ligand>
        <name>substrate</name>
    </ligand>
</feature>
<dbReference type="SUPFAM" id="SSF53720">
    <property type="entry name" value="ALDH-like"/>
    <property type="match status" value="1"/>
</dbReference>